<evidence type="ECO:0000256" key="8">
    <source>
        <dbReference type="ARBA" id="ARBA00023169"/>
    </source>
</evidence>
<dbReference type="GO" id="GO:0016740">
    <property type="term" value="F:transferase activity"/>
    <property type="evidence" value="ECO:0007669"/>
    <property type="project" value="UniProtKB-KW"/>
</dbReference>
<evidence type="ECO:0000256" key="1">
    <source>
        <dbReference type="ARBA" id="ARBA00004236"/>
    </source>
</evidence>
<keyword evidence="12" id="KW-1185">Reference proteome</keyword>
<keyword evidence="5 9" id="KW-0812">Transmembrane</keyword>
<keyword evidence="6 9" id="KW-1133">Transmembrane helix</keyword>
<gene>
    <name evidence="11" type="ORF">HPT29_018135</name>
</gene>
<feature type="transmembrane region" description="Helical" evidence="9">
    <location>
        <begin position="44"/>
        <end position="65"/>
    </location>
</feature>
<evidence type="ECO:0000256" key="3">
    <source>
        <dbReference type="ARBA" id="ARBA00022475"/>
    </source>
</evidence>
<evidence type="ECO:0000256" key="7">
    <source>
        <dbReference type="ARBA" id="ARBA00023136"/>
    </source>
</evidence>
<keyword evidence="8" id="KW-0270">Exopolysaccharide synthesis</keyword>
<dbReference type="Pfam" id="PF02397">
    <property type="entry name" value="Bac_transf"/>
    <property type="match status" value="1"/>
</dbReference>
<evidence type="ECO:0000256" key="9">
    <source>
        <dbReference type="SAM" id="Phobius"/>
    </source>
</evidence>
<organism evidence="11 12">
    <name type="scientific">Microvirga terrae</name>
    <dbReference type="NCBI Taxonomy" id="2740529"/>
    <lineage>
        <taxon>Bacteria</taxon>
        <taxon>Pseudomonadati</taxon>
        <taxon>Pseudomonadota</taxon>
        <taxon>Alphaproteobacteria</taxon>
        <taxon>Hyphomicrobiales</taxon>
        <taxon>Methylobacteriaceae</taxon>
        <taxon>Microvirga</taxon>
    </lineage>
</organism>
<name>A0ABY5RQ37_9HYPH</name>
<dbReference type="PANTHER" id="PTHR30576">
    <property type="entry name" value="COLANIC BIOSYNTHESIS UDP-GLUCOSE LIPID CARRIER TRANSFERASE"/>
    <property type="match status" value="1"/>
</dbReference>
<evidence type="ECO:0000256" key="6">
    <source>
        <dbReference type="ARBA" id="ARBA00022989"/>
    </source>
</evidence>
<dbReference type="PANTHER" id="PTHR30576:SF4">
    <property type="entry name" value="UNDECAPRENYL-PHOSPHATE GALACTOSE PHOSPHOTRANSFERASE"/>
    <property type="match status" value="1"/>
</dbReference>
<evidence type="ECO:0000259" key="10">
    <source>
        <dbReference type="Pfam" id="PF02397"/>
    </source>
</evidence>
<accession>A0ABY5RQ37</accession>
<evidence type="ECO:0000256" key="2">
    <source>
        <dbReference type="ARBA" id="ARBA00006464"/>
    </source>
</evidence>
<comment type="similarity">
    <text evidence="2">Belongs to the bacterial sugar transferase family.</text>
</comment>
<protein>
    <submittedName>
        <fullName evidence="11">Sugar transferase</fullName>
    </submittedName>
</protein>
<keyword evidence="4 11" id="KW-0808">Transferase</keyword>
<dbReference type="EMBL" id="CP102845">
    <property type="protein sequence ID" value="UVF18409.1"/>
    <property type="molecule type" value="Genomic_DNA"/>
</dbReference>
<keyword evidence="3" id="KW-1003">Cell membrane</keyword>
<dbReference type="RefSeq" id="WP_173947172.1">
    <property type="nucleotide sequence ID" value="NZ_CP102845.1"/>
</dbReference>
<sequence length="236" mass="26296">MGGQNGQSGRTAADSFAWAAECPKTASTTLARPVGGFTKRSFDVTLIVAGFILLWPLLLLIALLVRSSGPGPVIYRHKRIGYGGREFSCLKFRTMSVDGERILEEHFRQFPDARKEWQESRKLRHDPRITRIGSFLRKSSLDELPQLLNILCGDMSLVGPRPVVRDELVMYGPSAAHYLRARPGLTGAWQISGRSDTTYSERIALDADYVLRWSFISDLNIVVRTVPAVVFASGSR</sequence>
<evidence type="ECO:0000313" key="12">
    <source>
        <dbReference type="Proteomes" id="UP001017257"/>
    </source>
</evidence>
<proteinExistence type="inferred from homology"/>
<reference evidence="11" key="1">
    <citation type="submission" date="2022-08" db="EMBL/GenBank/DDBJ databases">
        <title>Microvirga terrae sp. nov., isolated from soil.</title>
        <authorList>
            <person name="Kim K.H."/>
            <person name="Seo Y.L."/>
            <person name="Kim J.M."/>
            <person name="Lee J.K."/>
            <person name="Han D.M."/>
            <person name="Jeon C.O."/>
        </authorList>
    </citation>
    <scope>NUCLEOTIDE SEQUENCE</scope>
    <source>
        <strain evidence="11">R24</strain>
    </source>
</reference>
<evidence type="ECO:0000313" key="11">
    <source>
        <dbReference type="EMBL" id="UVF18409.1"/>
    </source>
</evidence>
<keyword evidence="7 9" id="KW-0472">Membrane</keyword>
<comment type="subcellular location">
    <subcellularLocation>
        <location evidence="1">Cell membrane</location>
    </subcellularLocation>
</comment>
<dbReference type="Proteomes" id="UP001017257">
    <property type="component" value="Chromosome"/>
</dbReference>
<dbReference type="InterPro" id="IPR003362">
    <property type="entry name" value="Bact_transf"/>
</dbReference>
<feature type="domain" description="Bacterial sugar transferase" evidence="10">
    <location>
        <begin position="39"/>
        <end position="230"/>
    </location>
</feature>
<evidence type="ECO:0000256" key="4">
    <source>
        <dbReference type="ARBA" id="ARBA00022679"/>
    </source>
</evidence>
<evidence type="ECO:0000256" key="5">
    <source>
        <dbReference type="ARBA" id="ARBA00022692"/>
    </source>
</evidence>